<accession>A0A7M7JYF2</accession>
<dbReference type="GO" id="GO:0051119">
    <property type="term" value="F:sugar transmembrane transporter activity"/>
    <property type="evidence" value="ECO:0007669"/>
    <property type="project" value="InterPro"/>
</dbReference>
<evidence type="ECO:0000256" key="4">
    <source>
        <dbReference type="ARBA" id="ARBA00022989"/>
    </source>
</evidence>
<comment type="similarity">
    <text evidence="7">Belongs to the major facilitator superfamily. Sugar transporter (TC 2.A.1.1) family. Trehalose transporter subfamily.</text>
</comment>
<dbReference type="InterPro" id="IPR044775">
    <property type="entry name" value="MFS_ERD6/Tret1-like"/>
</dbReference>
<dbReference type="CDD" id="cd17358">
    <property type="entry name" value="MFS_GLUT6_8_Class3_like"/>
    <property type="match status" value="1"/>
</dbReference>
<evidence type="ECO:0000256" key="3">
    <source>
        <dbReference type="ARBA" id="ARBA00022692"/>
    </source>
</evidence>
<feature type="transmembrane region" description="Helical" evidence="9">
    <location>
        <begin position="345"/>
        <end position="370"/>
    </location>
</feature>
<feature type="transmembrane region" description="Helical" evidence="9">
    <location>
        <begin position="149"/>
        <end position="177"/>
    </location>
</feature>
<keyword evidence="6" id="KW-0325">Glycoprotein</keyword>
<dbReference type="InterPro" id="IPR003663">
    <property type="entry name" value="Sugar/inositol_transpt"/>
</dbReference>
<evidence type="ECO:0000259" key="10">
    <source>
        <dbReference type="PROSITE" id="PS50850"/>
    </source>
</evidence>
<organism evidence="11 12">
    <name type="scientific">Varroa destructor</name>
    <name type="common">Honeybee mite</name>
    <dbReference type="NCBI Taxonomy" id="109461"/>
    <lineage>
        <taxon>Eukaryota</taxon>
        <taxon>Metazoa</taxon>
        <taxon>Ecdysozoa</taxon>
        <taxon>Arthropoda</taxon>
        <taxon>Chelicerata</taxon>
        <taxon>Arachnida</taxon>
        <taxon>Acari</taxon>
        <taxon>Parasitiformes</taxon>
        <taxon>Mesostigmata</taxon>
        <taxon>Gamasina</taxon>
        <taxon>Dermanyssoidea</taxon>
        <taxon>Varroidae</taxon>
        <taxon>Varroa</taxon>
    </lineage>
</organism>
<dbReference type="PANTHER" id="PTHR48021">
    <property type="match status" value="1"/>
</dbReference>
<feature type="transmembrane region" description="Helical" evidence="9">
    <location>
        <begin position="311"/>
        <end position="333"/>
    </location>
</feature>
<dbReference type="OMA" id="AQSANWF"/>
<dbReference type="PANTHER" id="PTHR48021:SF1">
    <property type="entry name" value="GH07001P-RELATED"/>
    <property type="match status" value="1"/>
</dbReference>
<dbReference type="EnsemblMetazoa" id="XM_022803161">
    <property type="protein sequence ID" value="XP_022658896"/>
    <property type="gene ID" value="LOC111249371"/>
</dbReference>
<dbReference type="PROSITE" id="PS50850">
    <property type="entry name" value="MFS"/>
    <property type="match status" value="1"/>
</dbReference>
<dbReference type="GeneID" id="111249371"/>
<feature type="transmembrane region" description="Helical" evidence="9">
    <location>
        <begin position="54"/>
        <end position="74"/>
    </location>
</feature>
<keyword evidence="2" id="KW-1003">Cell membrane</keyword>
<dbReference type="KEGG" id="vde:111249371"/>
<dbReference type="InterPro" id="IPR050549">
    <property type="entry name" value="MFS_Trehalose_Transporter"/>
</dbReference>
<feature type="transmembrane region" description="Helical" evidence="9">
    <location>
        <begin position="80"/>
        <end position="99"/>
    </location>
</feature>
<dbReference type="GO" id="GO:0005886">
    <property type="term" value="C:plasma membrane"/>
    <property type="evidence" value="ECO:0007669"/>
    <property type="project" value="UniProtKB-SubCell"/>
</dbReference>
<keyword evidence="12" id="KW-1185">Reference proteome</keyword>
<dbReference type="AlphaFoldDB" id="A0A7M7JYF2"/>
<dbReference type="InterPro" id="IPR036259">
    <property type="entry name" value="MFS_trans_sf"/>
</dbReference>
<feature type="transmembrane region" description="Helical" evidence="9">
    <location>
        <begin position="382"/>
        <end position="402"/>
    </location>
</feature>
<dbReference type="InParanoid" id="A0A7M7JYF2"/>
<evidence type="ECO:0000256" key="1">
    <source>
        <dbReference type="ARBA" id="ARBA00004651"/>
    </source>
</evidence>
<keyword evidence="3 9" id="KW-0812">Transmembrane</keyword>
<dbReference type="PRINTS" id="PR00171">
    <property type="entry name" value="SUGRTRNSPORT"/>
</dbReference>
<evidence type="ECO:0000313" key="11">
    <source>
        <dbReference type="EnsemblMetazoa" id="XP_022658896"/>
    </source>
</evidence>
<dbReference type="FunFam" id="1.20.1250.20:FF:000055">
    <property type="entry name" value="Facilitated trehalose transporter Tret1-2 homolog"/>
    <property type="match status" value="1"/>
</dbReference>
<dbReference type="FunCoup" id="A0A7M7JYF2">
    <property type="interactions" value="236"/>
</dbReference>
<dbReference type="InterPro" id="IPR005829">
    <property type="entry name" value="Sugar_transporter_CS"/>
</dbReference>
<sequence>MSSDYNDHASAKRRYMHVAFAAYLGSLSIGLAVGFSSPAMEELAGEFDKLDKSLFGSILTIGALIGGLLAGVAGEKIGRRGTILATTGLFSVGWLLVLTRQNAAMLYSARFILGTACGINCMIVPVYLGEVSTPEHRGMLGTGHQFSTVFGVFIAYCLGSVINVTLLAIASLVPVAATTIMFFMPESPTWLVKKGRPDTELMFSLYSLFGRTRYAEAQRDILMDLKEDDGSYFTISDMVRPPILKPLGLALSLMFLQQMSGINAVIFYMKDIFASAKTSIDENVEAIIIGGIQVIFTIPTAIMIDRAGRRVLLHIAGIIEAVGLALLISFYLIKHSYPETASHMAFLPVSALSLYVTGFAIGYGPIPWLMMGELIPDRARGVGTGLLTAFNWFCAFLVTNLFPKIMDHFGEEVAYGIFLGIVSIGVIYVFVFIPETKGKTFEEIEIMFQSPQLDISIESGGQRNGLQVV</sequence>
<evidence type="ECO:0000256" key="8">
    <source>
        <dbReference type="RuleBase" id="RU003346"/>
    </source>
</evidence>
<dbReference type="Pfam" id="PF00083">
    <property type="entry name" value="Sugar_tr"/>
    <property type="match status" value="1"/>
</dbReference>
<evidence type="ECO:0000256" key="2">
    <source>
        <dbReference type="ARBA" id="ARBA00022475"/>
    </source>
</evidence>
<name>A0A7M7JYF2_VARDE</name>
<dbReference type="InterPro" id="IPR020846">
    <property type="entry name" value="MFS_dom"/>
</dbReference>
<feature type="transmembrane region" description="Helical" evidence="9">
    <location>
        <begin position="247"/>
        <end position="266"/>
    </location>
</feature>
<comment type="subcellular location">
    <subcellularLocation>
        <location evidence="1">Cell membrane</location>
        <topology evidence="1">Multi-pass membrane protein</topology>
    </subcellularLocation>
</comment>
<feature type="transmembrane region" description="Helical" evidence="9">
    <location>
        <begin position="286"/>
        <end position="304"/>
    </location>
</feature>
<protein>
    <recommendedName>
        <fullName evidence="10">Major facilitator superfamily (MFS) profile domain-containing protein</fullName>
    </recommendedName>
</protein>
<dbReference type="Proteomes" id="UP000594260">
    <property type="component" value="Unplaced"/>
</dbReference>
<evidence type="ECO:0000256" key="5">
    <source>
        <dbReference type="ARBA" id="ARBA00023136"/>
    </source>
</evidence>
<feature type="domain" description="Major facilitator superfamily (MFS) profile" evidence="10">
    <location>
        <begin position="14"/>
        <end position="437"/>
    </location>
</feature>
<feature type="transmembrane region" description="Helical" evidence="9">
    <location>
        <begin position="15"/>
        <end position="33"/>
    </location>
</feature>
<proteinExistence type="inferred from homology"/>
<keyword evidence="5 9" id="KW-0472">Membrane</keyword>
<keyword evidence="4 9" id="KW-1133">Transmembrane helix</keyword>
<reference evidence="11" key="1">
    <citation type="submission" date="2021-01" db="UniProtKB">
        <authorList>
            <consortium name="EnsemblMetazoa"/>
        </authorList>
    </citation>
    <scope>IDENTIFICATION</scope>
</reference>
<evidence type="ECO:0000313" key="12">
    <source>
        <dbReference type="Proteomes" id="UP000594260"/>
    </source>
</evidence>
<evidence type="ECO:0000256" key="9">
    <source>
        <dbReference type="SAM" id="Phobius"/>
    </source>
</evidence>
<dbReference type="PROSITE" id="PS00216">
    <property type="entry name" value="SUGAR_TRANSPORT_1"/>
    <property type="match status" value="1"/>
</dbReference>
<feature type="transmembrane region" description="Helical" evidence="9">
    <location>
        <begin position="111"/>
        <end position="129"/>
    </location>
</feature>
<dbReference type="SUPFAM" id="SSF103473">
    <property type="entry name" value="MFS general substrate transporter"/>
    <property type="match status" value="1"/>
</dbReference>
<dbReference type="NCBIfam" id="TIGR00879">
    <property type="entry name" value="SP"/>
    <property type="match status" value="1"/>
</dbReference>
<dbReference type="InterPro" id="IPR005828">
    <property type="entry name" value="MFS_sugar_transport-like"/>
</dbReference>
<dbReference type="RefSeq" id="XP_022658896.1">
    <property type="nucleotide sequence ID" value="XM_022803161.1"/>
</dbReference>
<feature type="transmembrane region" description="Helical" evidence="9">
    <location>
        <begin position="414"/>
        <end position="433"/>
    </location>
</feature>
<keyword evidence="8" id="KW-0813">Transport</keyword>
<evidence type="ECO:0000256" key="7">
    <source>
        <dbReference type="ARBA" id="ARBA00024348"/>
    </source>
</evidence>
<evidence type="ECO:0000256" key="6">
    <source>
        <dbReference type="ARBA" id="ARBA00023180"/>
    </source>
</evidence>
<dbReference type="Gene3D" id="1.20.1250.20">
    <property type="entry name" value="MFS general substrate transporter like domains"/>
    <property type="match status" value="1"/>
</dbReference>
<dbReference type="OrthoDB" id="6480153at2759"/>